<evidence type="ECO:0000313" key="2">
    <source>
        <dbReference type="Proteomes" id="UP000019260"/>
    </source>
</evidence>
<dbReference type="STRING" id="838561.P344_05435"/>
<dbReference type="EMBL" id="CP006720">
    <property type="protein sequence ID" value="AHI58407.1"/>
    <property type="molecule type" value="Genomic_DNA"/>
</dbReference>
<dbReference type="AlphaFoldDB" id="W6AMJ7"/>
<accession>W6AMJ7</accession>
<dbReference type="Proteomes" id="UP000019260">
    <property type="component" value="Chromosome"/>
</dbReference>
<dbReference type="HOGENOM" id="CLU_2025285_0_0_14"/>
<keyword evidence="2" id="KW-1185">Reference proteome</keyword>
<gene>
    <name evidence="1" type="ORF">P344_05435</name>
</gene>
<reference evidence="1 2" key="1">
    <citation type="submission" date="2013-09" db="EMBL/GenBank/DDBJ databases">
        <title>Complete genome sequence of Spiroplasma mirum suckling mouse cataract agent.</title>
        <authorList>
            <person name="Landry C.A."/>
            <person name="Bastian F.O."/>
            <person name="Thune R.L."/>
        </authorList>
    </citation>
    <scope>NUCLEOTIDE SEQUENCE [LARGE SCALE GENOMIC DNA]</scope>
    <source>
        <strain evidence="1 2">SMCA</strain>
    </source>
</reference>
<organism evidence="1 2">
    <name type="scientific">Spiroplasma mirum ATCC 29335</name>
    <dbReference type="NCBI Taxonomy" id="838561"/>
    <lineage>
        <taxon>Bacteria</taxon>
        <taxon>Bacillati</taxon>
        <taxon>Mycoplasmatota</taxon>
        <taxon>Mollicutes</taxon>
        <taxon>Entomoplasmatales</taxon>
        <taxon>Spiroplasmataceae</taxon>
        <taxon>Spiroplasma</taxon>
    </lineage>
</organism>
<protein>
    <submittedName>
        <fullName evidence="1">Uncharacterized protein</fullName>
    </submittedName>
</protein>
<name>W6AMJ7_9MOLU</name>
<proteinExistence type="predicted"/>
<sequence>MTHVPLDNFLTDSLPTENINEIFLDKYDFSKSQCYELFDKSTDRILVVNPNWVIKIRTTGYPNVIIWKCNDVMMQNLFMWNRGMVTRMLLITKIHHWMKNHWLISCVKTDNQDYLLEVEIAK</sequence>
<dbReference type="PATRIC" id="fig|838561.3.peg.1045"/>
<dbReference type="KEGG" id="smia:P344_05435"/>
<evidence type="ECO:0000313" key="1">
    <source>
        <dbReference type="EMBL" id="AHI58407.1"/>
    </source>
</evidence>